<protein>
    <submittedName>
        <fullName evidence="2">Uncharacterized protein</fullName>
    </submittedName>
</protein>
<dbReference type="InterPro" id="IPR009500">
    <property type="entry name" value="DUF1118"/>
</dbReference>
<accession>A0A2N9H411</accession>
<sequence>MVMMFATAGGDVVRDGCECGCVGAGVCFVAIWIRFAMTAVVMMFAAGVGVGVLVLVVLLQFGSGVSGFVLPGLGLAKWFVLAAGGDVWAGWFGAKWVIAAGWYWVGVGVGDYRLHDSDLSSLRPPSHVALRFIFEDSNPTPITSSPLNLAFPLENHSQSLLWHPKPRVRGIGSGVDVFKKLEKQKVLSKVEKAGLLTKAEELGFTLSHP</sequence>
<dbReference type="AlphaFoldDB" id="A0A2N9H411"/>
<reference evidence="2" key="1">
    <citation type="submission" date="2018-02" db="EMBL/GenBank/DDBJ databases">
        <authorList>
            <person name="Cohen D.B."/>
            <person name="Kent A.D."/>
        </authorList>
    </citation>
    <scope>NUCLEOTIDE SEQUENCE</scope>
</reference>
<evidence type="ECO:0000313" key="2">
    <source>
        <dbReference type="EMBL" id="SPD06369.1"/>
    </source>
</evidence>
<feature type="transmembrane region" description="Helical" evidence="1">
    <location>
        <begin position="39"/>
        <end position="61"/>
    </location>
</feature>
<dbReference type="Pfam" id="PF06549">
    <property type="entry name" value="DUF1118"/>
    <property type="match status" value="1"/>
</dbReference>
<name>A0A2N9H411_FAGSY</name>
<organism evidence="2">
    <name type="scientific">Fagus sylvatica</name>
    <name type="common">Beechnut</name>
    <dbReference type="NCBI Taxonomy" id="28930"/>
    <lineage>
        <taxon>Eukaryota</taxon>
        <taxon>Viridiplantae</taxon>
        <taxon>Streptophyta</taxon>
        <taxon>Embryophyta</taxon>
        <taxon>Tracheophyta</taxon>
        <taxon>Spermatophyta</taxon>
        <taxon>Magnoliopsida</taxon>
        <taxon>eudicotyledons</taxon>
        <taxon>Gunneridae</taxon>
        <taxon>Pentapetalae</taxon>
        <taxon>rosids</taxon>
        <taxon>fabids</taxon>
        <taxon>Fagales</taxon>
        <taxon>Fagaceae</taxon>
        <taxon>Fagus</taxon>
    </lineage>
</organism>
<keyword evidence="1" id="KW-0812">Transmembrane</keyword>
<keyword evidence="1" id="KW-1133">Transmembrane helix</keyword>
<gene>
    <name evidence="2" type="ORF">FSB_LOCUS34251</name>
</gene>
<evidence type="ECO:0000256" key="1">
    <source>
        <dbReference type="SAM" id="Phobius"/>
    </source>
</evidence>
<keyword evidence="1" id="KW-0472">Membrane</keyword>
<feature type="transmembrane region" description="Helical" evidence="1">
    <location>
        <begin position="96"/>
        <end position="114"/>
    </location>
</feature>
<proteinExistence type="predicted"/>
<dbReference type="EMBL" id="OIVN01002779">
    <property type="protein sequence ID" value="SPD06369.1"/>
    <property type="molecule type" value="Genomic_DNA"/>
</dbReference>